<feature type="region of interest" description="Disordered" evidence="4">
    <location>
        <begin position="1"/>
        <end position="40"/>
    </location>
</feature>
<feature type="region of interest" description="Disordered" evidence="4">
    <location>
        <begin position="58"/>
        <end position="78"/>
    </location>
</feature>
<sequence>MLSKSEEEEGETSEKVGFAKPASIVNPTTAPSTSVFDMPNQLHTDSLDMEARGIPNLVSSPVFSSSPNKSKRTGQGAPVTIKQEEISDVENDFEEIQTYKRKPLVKSSPPIEFARPYQQDQYNIDDEATLKTQIWDLDDFQVNSHYGGQSGLRHAFKESYRGKRRKDCIPGQCDCENCTEFHRLATTSVNGAAGNDNNPASVTREAIWNKDSIAQQRVSGIQSGSTNKNNNTNTSFWGRPKSPPGFWRSDFPSTQETREEKRQAQERQRAEVAARLAEAARKQT</sequence>
<comment type="subcellular location">
    <subcellularLocation>
        <location evidence="1">Nucleus</location>
    </subcellularLocation>
</comment>
<evidence type="ECO:0000256" key="2">
    <source>
        <dbReference type="ARBA" id="ARBA00022763"/>
    </source>
</evidence>
<dbReference type="EMBL" id="QQZK01000015">
    <property type="protein sequence ID" value="KAF5103986.1"/>
    <property type="molecule type" value="Genomic_DNA"/>
</dbReference>
<feature type="domain" description="DNA endonuclease activator Ctp1 C-terminal" evidence="5">
    <location>
        <begin position="155"/>
        <end position="256"/>
    </location>
</feature>
<keyword evidence="2" id="KW-0227">DNA damage</keyword>
<evidence type="ECO:0000313" key="7">
    <source>
        <dbReference type="Proteomes" id="UP000750522"/>
    </source>
</evidence>
<name>A0A9P5KU05_GEOCN</name>
<evidence type="ECO:0000256" key="4">
    <source>
        <dbReference type="SAM" id="MobiDB-lite"/>
    </source>
</evidence>
<evidence type="ECO:0000256" key="1">
    <source>
        <dbReference type="ARBA" id="ARBA00004123"/>
    </source>
</evidence>
<evidence type="ECO:0000313" key="6">
    <source>
        <dbReference type="EMBL" id="KAF5103986.1"/>
    </source>
</evidence>
<dbReference type="AlphaFoldDB" id="A0A9P5KU05"/>
<accession>A0A9P5KU05</accession>
<dbReference type="GO" id="GO:0006281">
    <property type="term" value="P:DNA repair"/>
    <property type="evidence" value="ECO:0007669"/>
    <property type="project" value="InterPro"/>
</dbReference>
<protein>
    <recommendedName>
        <fullName evidence="5">DNA endonuclease activator Ctp1 C-terminal domain-containing protein</fullName>
    </recommendedName>
</protein>
<reference evidence="6" key="2">
    <citation type="submission" date="2020-01" db="EMBL/GenBank/DDBJ databases">
        <authorList>
            <person name="Perkins V."/>
            <person name="Lessard M.-H."/>
            <person name="Dugat-Bony E."/>
            <person name="Frenette M."/>
            <person name="Labrie S."/>
        </authorList>
    </citation>
    <scope>NUCLEOTIDE SEQUENCE</scope>
    <source>
        <strain evidence="6">LMA-70</strain>
    </source>
</reference>
<dbReference type="Pfam" id="PF08573">
    <property type="entry name" value="SAE2"/>
    <property type="match status" value="1"/>
</dbReference>
<evidence type="ECO:0000256" key="3">
    <source>
        <dbReference type="ARBA" id="ARBA00023242"/>
    </source>
</evidence>
<feature type="compositionally biased region" description="Polar residues" evidence="4">
    <location>
        <begin position="25"/>
        <end position="35"/>
    </location>
</feature>
<proteinExistence type="predicted"/>
<dbReference type="InterPro" id="IPR013882">
    <property type="entry name" value="Ctp1_C"/>
</dbReference>
<feature type="compositionally biased region" description="Basic and acidic residues" evidence="4">
    <location>
        <begin position="256"/>
        <end position="284"/>
    </location>
</feature>
<evidence type="ECO:0000259" key="5">
    <source>
        <dbReference type="Pfam" id="PF08573"/>
    </source>
</evidence>
<gene>
    <name evidence="6" type="ORF">DV451_001093</name>
</gene>
<keyword evidence="3" id="KW-0539">Nucleus</keyword>
<comment type="caution">
    <text evidence="6">The sequence shown here is derived from an EMBL/GenBank/DDBJ whole genome shotgun (WGS) entry which is preliminary data.</text>
</comment>
<reference evidence="6" key="1">
    <citation type="journal article" date="2020" name="Front. Microbiol.">
        <title>Phenotypic and Genetic Characterization of the Cheese Ripening Yeast Geotrichum candidum.</title>
        <authorList>
            <person name="Perkins V."/>
            <person name="Vignola S."/>
            <person name="Lessard M.H."/>
            <person name="Plante P.L."/>
            <person name="Corbeil J."/>
            <person name="Dugat-Bony E."/>
            <person name="Frenette M."/>
            <person name="Labrie S."/>
        </authorList>
    </citation>
    <scope>NUCLEOTIDE SEQUENCE</scope>
    <source>
        <strain evidence="6">LMA-70</strain>
    </source>
</reference>
<feature type="compositionally biased region" description="Low complexity" evidence="4">
    <location>
        <begin position="58"/>
        <end position="68"/>
    </location>
</feature>
<dbReference type="GO" id="GO:0005634">
    <property type="term" value="C:nucleus"/>
    <property type="evidence" value="ECO:0007669"/>
    <property type="project" value="UniProtKB-SubCell"/>
</dbReference>
<feature type="compositionally biased region" description="Acidic residues" evidence="4">
    <location>
        <begin position="1"/>
        <end position="11"/>
    </location>
</feature>
<feature type="region of interest" description="Disordered" evidence="4">
    <location>
        <begin position="217"/>
        <end position="284"/>
    </location>
</feature>
<organism evidence="6 7">
    <name type="scientific">Geotrichum candidum</name>
    <name type="common">Oospora lactis</name>
    <name type="synonym">Dipodascus geotrichum</name>
    <dbReference type="NCBI Taxonomy" id="1173061"/>
    <lineage>
        <taxon>Eukaryota</taxon>
        <taxon>Fungi</taxon>
        <taxon>Dikarya</taxon>
        <taxon>Ascomycota</taxon>
        <taxon>Saccharomycotina</taxon>
        <taxon>Dipodascomycetes</taxon>
        <taxon>Dipodascales</taxon>
        <taxon>Dipodascaceae</taxon>
        <taxon>Geotrichum</taxon>
    </lineage>
</organism>
<dbReference type="Proteomes" id="UP000750522">
    <property type="component" value="Unassembled WGS sequence"/>
</dbReference>